<evidence type="ECO:0000256" key="1">
    <source>
        <dbReference type="ARBA" id="ARBA00022574"/>
    </source>
</evidence>
<dbReference type="InterPro" id="IPR000157">
    <property type="entry name" value="TIR_dom"/>
</dbReference>
<dbReference type="SMART" id="SM00255">
    <property type="entry name" value="TIR"/>
    <property type="match status" value="1"/>
</dbReference>
<gene>
    <name evidence="5" type="ORF">ACFOWZ_03775</name>
</gene>
<keyword evidence="1" id="KW-0853">WD repeat</keyword>
<dbReference type="SUPFAM" id="SSF82171">
    <property type="entry name" value="DPP6 N-terminal domain-like"/>
    <property type="match status" value="1"/>
</dbReference>
<accession>A0ABV8BJS1</accession>
<comment type="caution">
    <text evidence="5">The sequence shown here is derived from an EMBL/GenBank/DDBJ whole genome shotgun (WGS) entry which is preliminary data.</text>
</comment>
<feature type="region of interest" description="Disordered" evidence="3">
    <location>
        <begin position="615"/>
        <end position="644"/>
    </location>
</feature>
<protein>
    <submittedName>
        <fullName evidence="5">Toll/interleukin-1 receptor domain-containing protein</fullName>
    </submittedName>
</protein>
<dbReference type="SUPFAM" id="SSF52200">
    <property type="entry name" value="Toll/Interleukin receptor TIR domain"/>
    <property type="match status" value="1"/>
</dbReference>
<dbReference type="SUPFAM" id="SSF50969">
    <property type="entry name" value="YVTN repeat-like/Quinoprotein amine dehydrogenase"/>
    <property type="match status" value="1"/>
</dbReference>
<sequence>MYDGFISYSHSADRPLARSLQRSLHRIGRPWYRPRALRVFRDDVSLAASPDLWSSIQDALLASRTFTLMACPESAASPWVAREVALWREEKSRDTFLIVLTGGELFWDDEAGDFDWARTTALPRCLEGWFTAEPLWVDLRERERRSGKEFRSAAATLAAAIHGVAKDELISEDLRQQRRLVSVLASLLTLTLVAGGVAVWQQRVAAAQRDRATEQARIALSRAMSGEAQRLMSSDPQLAVRLALSSWSASGSVQAKAALMSTLDQAKHVVSIVSPGTDTVSRNRPANVATRASVAMSADGTVAAHAYSDGKISLWDNKSRRSVTFAPPDWTSALALNGDGSLLAGTDGSKVKVWNTRDGSLTHDIPFSGDLNRLAMSSNGRWLAISGGGAGGSTPKFGVWNLETGRPVAEVQDDNAPGGPLEFRGDRLYTVDGRSPQAKVVTFEPESGTWTAFGAGRVWPHGLAVSESTLALLNGSALELWDLGTRARTRTTEVGEDACCVSVSADGRRIAVGTEQGAVLLYDQTLAQTTQLFQHPVRVQDLRMSDDGALVTSISENGTVVVTSPDRDGRMRAEVQGPPGVSGVAVSAAGTAAVSSSGEVVLRELSTLAEKSKFSAPGGTVRLSPDGQRLSVGRPGSHTTWDTTTGAQVGSIVTDEIGFLSDSRHLVTARPDGTPVAEDAGKRGTAPVGGSPHDQQIATNLRGDTVAVVTKAIQAHEGGGGTDMTLWRWSGGELEKIRQIHFAALVGGFAVSDDGEQVAATDIDGRVLLDDGRSEGAMVFGRGVDNARASVAFAPGLVAQQHPETGELVLWNSADGGEVGTWRHLGAAGKVTRLVATGDGGLLSAKENGLLTLWEGNPDAWMRTLCTTVTGGLSTEEQKRYLGDIDVRWPC</sequence>
<feature type="region of interest" description="Disordered" evidence="3">
    <location>
        <begin position="670"/>
        <end position="694"/>
    </location>
</feature>
<keyword evidence="6" id="KW-1185">Reference proteome</keyword>
<dbReference type="Gene3D" id="2.130.10.10">
    <property type="entry name" value="YVTN repeat-like/Quinoprotein amine dehydrogenase"/>
    <property type="match status" value="3"/>
</dbReference>
<dbReference type="PANTHER" id="PTHR44019">
    <property type="entry name" value="WD REPEAT-CONTAINING PROTEIN 55"/>
    <property type="match status" value="1"/>
</dbReference>
<dbReference type="SMART" id="SM00320">
    <property type="entry name" value="WD40"/>
    <property type="match status" value="7"/>
</dbReference>
<dbReference type="InterPro" id="IPR011044">
    <property type="entry name" value="Quino_amine_DH_bsu"/>
</dbReference>
<name>A0ABV8BJS1_9PSEU</name>
<dbReference type="InterPro" id="IPR001680">
    <property type="entry name" value="WD40_rpt"/>
</dbReference>
<keyword evidence="2" id="KW-0677">Repeat</keyword>
<dbReference type="Pfam" id="PF13676">
    <property type="entry name" value="TIR_2"/>
    <property type="match status" value="1"/>
</dbReference>
<evidence type="ECO:0000256" key="3">
    <source>
        <dbReference type="SAM" id="MobiDB-lite"/>
    </source>
</evidence>
<dbReference type="InterPro" id="IPR050505">
    <property type="entry name" value="WDR55/POC1"/>
</dbReference>
<reference evidence="6" key="1">
    <citation type="journal article" date="2019" name="Int. J. Syst. Evol. Microbiol.">
        <title>The Global Catalogue of Microorganisms (GCM) 10K type strain sequencing project: providing services to taxonomists for standard genome sequencing and annotation.</title>
        <authorList>
            <consortium name="The Broad Institute Genomics Platform"/>
            <consortium name="The Broad Institute Genome Sequencing Center for Infectious Disease"/>
            <person name="Wu L."/>
            <person name="Ma J."/>
        </authorList>
    </citation>
    <scope>NUCLEOTIDE SEQUENCE [LARGE SCALE GENOMIC DNA]</scope>
    <source>
        <strain evidence="6">CGMCC 4.7405</strain>
    </source>
</reference>
<dbReference type="SUPFAM" id="SSF50960">
    <property type="entry name" value="TolB, C-terminal domain"/>
    <property type="match status" value="1"/>
</dbReference>
<dbReference type="PANTHER" id="PTHR44019:SF8">
    <property type="entry name" value="POC1 CENTRIOLAR PROTEIN HOMOLOG"/>
    <property type="match status" value="1"/>
</dbReference>
<evidence type="ECO:0000259" key="4">
    <source>
        <dbReference type="PROSITE" id="PS50104"/>
    </source>
</evidence>
<dbReference type="InterPro" id="IPR015943">
    <property type="entry name" value="WD40/YVTN_repeat-like_dom_sf"/>
</dbReference>
<dbReference type="Proteomes" id="UP001595690">
    <property type="component" value="Unassembled WGS sequence"/>
</dbReference>
<dbReference type="EMBL" id="JBHRZI010000005">
    <property type="protein sequence ID" value="MFC3890578.1"/>
    <property type="molecule type" value="Genomic_DNA"/>
</dbReference>
<dbReference type="Gene3D" id="3.40.50.10140">
    <property type="entry name" value="Toll/interleukin-1 receptor homology (TIR) domain"/>
    <property type="match status" value="1"/>
</dbReference>
<proteinExistence type="predicted"/>
<feature type="domain" description="TIR" evidence="4">
    <location>
        <begin position="1"/>
        <end position="123"/>
    </location>
</feature>
<organism evidence="5 6">
    <name type="scientific">Lentzea rhizosphaerae</name>
    <dbReference type="NCBI Taxonomy" id="2041025"/>
    <lineage>
        <taxon>Bacteria</taxon>
        <taxon>Bacillati</taxon>
        <taxon>Actinomycetota</taxon>
        <taxon>Actinomycetes</taxon>
        <taxon>Pseudonocardiales</taxon>
        <taxon>Pseudonocardiaceae</taxon>
        <taxon>Lentzea</taxon>
    </lineage>
</organism>
<evidence type="ECO:0000256" key="2">
    <source>
        <dbReference type="ARBA" id="ARBA00022737"/>
    </source>
</evidence>
<dbReference type="RefSeq" id="WP_382368666.1">
    <property type="nucleotide sequence ID" value="NZ_JBHRZI010000005.1"/>
</dbReference>
<evidence type="ECO:0000313" key="5">
    <source>
        <dbReference type="EMBL" id="MFC3890578.1"/>
    </source>
</evidence>
<evidence type="ECO:0000313" key="6">
    <source>
        <dbReference type="Proteomes" id="UP001595690"/>
    </source>
</evidence>
<dbReference type="PROSITE" id="PS50104">
    <property type="entry name" value="TIR"/>
    <property type="match status" value="1"/>
</dbReference>
<dbReference type="InterPro" id="IPR035897">
    <property type="entry name" value="Toll_tir_struct_dom_sf"/>
</dbReference>
<keyword evidence="5" id="KW-0675">Receptor</keyword>